<evidence type="ECO:0000313" key="4">
    <source>
        <dbReference type="Proteomes" id="UP001186944"/>
    </source>
</evidence>
<evidence type="ECO:0000256" key="1">
    <source>
        <dbReference type="PROSITE-ProRule" id="PRU01005"/>
    </source>
</evidence>
<feature type="domain" description="ShKT" evidence="2">
    <location>
        <begin position="88"/>
        <end position="123"/>
    </location>
</feature>
<dbReference type="PROSITE" id="PS51670">
    <property type="entry name" value="SHKT"/>
    <property type="match status" value="1"/>
</dbReference>
<keyword evidence="4" id="KW-1185">Reference proteome</keyword>
<proteinExistence type="predicted"/>
<evidence type="ECO:0000259" key="2">
    <source>
        <dbReference type="PROSITE" id="PS51670"/>
    </source>
</evidence>
<sequence>MQKQKRRVQHETERDTRHVNIKHKRLHINRRDHLATGADFGWPFVTQVANGVVILDNMRKVCNAEINPNFNVFTMSTSPTSKPIYGTCDDSSYEACQYFIHSKNDSCQDVNMQRICPKSCGICVGNNNSRQDVNMQRICPISCGISLRMSTSRESVIYHASDKNVGI</sequence>
<comment type="caution">
    <text evidence="1">Lacks conserved residue(s) required for the propagation of feature annotation.</text>
</comment>
<dbReference type="EMBL" id="VSWD01000002">
    <property type="protein sequence ID" value="KAK3107668.1"/>
    <property type="molecule type" value="Genomic_DNA"/>
</dbReference>
<accession>A0AA88YU58</accession>
<gene>
    <name evidence="3" type="ORF">FSP39_019506</name>
</gene>
<dbReference type="AlphaFoldDB" id="A0AA88YU58"/>
<reference evidence="3" key="1">
    <citation type="submission" date="2019-08" db="EMBL/GenBank/DDBJ databases">
        <title>The improved chromosome-level genome for the pearl oyster Pinctada fucata martensii using PacBio sequencing and Hi-C.</title>
        <authorList>
            <person name="Zheng Z."/>
        </authorList>
    </citation>
    <scope>NUCLEOTIDE SEQUENCE</scope>
    <source>
        <strain evidence="3">ZZ-2019</strain>
        <tissue evidence="3">Adductor muscle</tissue>
    </source>
</reference>
<protein>
    <recommendedName>
        <fullName evidence="2">ShKT domain-containing protein</fullName>
    </recommendedName>
</protein>
<organism evidence="3 4">
    <name type="scientific">Pinctada imbricata</name>
    <name type="common">Atlantic pearl-oyster</name>
    <name type="synonym">Pinctada martensii</name>
    <dbReference type="NCBI Taxonomy" id="66713"/>
    <lineage>
        <taxon>Eukaryota</taxon>
        <taxon>Metazoa</taxon>
        <taxon>Spiralia</taxon>
        <taxon>Lophotrochozoa</taxon>
        <taxon>Mollusca</taxon>
        <taxon>Bivalvia</taxon>
        <taxon>Autobranchia</taxon>
        <taxon>Pteriomorphia</taxon>
        <taxon>Pterioida</taxon>
        <taxon>Pterioidea</taxon>
        <taxon>Pteriidae</taxon>
        <taxon>Pinctada</taxon>
    </lineage>
</organism>
<dbReference type="Proteomes" id="UP001186944">
    <property type="component" value="Unassembled WGS sequence"/>
</dbReference>
<comment type="caution">
    <text evidence="3">The sequence shown here is derived from an EMBL/GenBank/DDBJ whole genome shotgun (WGS) entry which is preliminary data.</text>
</comment>
<keyword evidence="1" id="KW-1015">Disulfide bond</keyword>
<feature type="disulfide bond" evidence="1">
    <location>
        <begin position="107"/>
        <end position="120"/>
    </location>
</feature>
<dbReference type="InterPro" id="IPR003582">
    <property type="entry name" value="ShKT_dom"/>
</dbReference>
<name>A0AA88YU58_PINIB</name>
<evidence type="ECO:0000313" key="3">
    <source>
        <dbReference type="EMBL" id="KAK3107668.1"/>
    </source>
</evidence>